<dbReference type="SMART" id="SM00256">
    <property type="entry name" value="FBOX"/>
    <property type="match status" value="1"/>
</dbReference>
<dbReference type="InterPro" id="IPR036047">
    <property type="entry name" value="F-box-like_dom_sf"/>
</dbReference>
<sequence>MDDTMKVKDQCHNATTTTNDKVNAETILSLQQQQQHHNNVVPNPDVGSDAKNATAKLAEEDQMNNESSDAGSESPDESNGKMYHINMLPDEMLEFILTYLPPYKDLENCSLVCKRWQDIVKKSELFIFDRNYTYSIGTFLMSSVVQENLFEYDLLVKKRNSNDRLFHRPLLRNNKESSSVNSEYC</sequence>
<feature type="compositionally biased region" description="Basic and acidic residues" evidence="1">
    <location>
        <begin position="1"/>
        <end position="11"/>
    </location>
</feature>
<dbReference type="Gene3D" id="1.20.1280.50">
    <property type="match status" value="1"/>
</dbReference>
<accession>A0A0L0BNP7</accession>
<proteinExistence type="predicted"/>
<dbReference type="InterPro" id="IPR001810">
    <property type="entry name" value="F-box_dom"/>
</dbReference>
<evidence type="ECO:0000256" key="1">
    <source>
        <dbReference type="SAM" id="MobiDB-lite"/>
    </source>
</evidence>
<evidence type="ECO:0000313" key="4">
    <source>
        <dbReference type="Proteomes" id="UP000037069"/>
    </source>
</evidence>
<dbReference type="EMBL" id="JRES01001586">
    <property type="protein sequence ID" value="KNC21710.1"/>
    <property type="molecule type" value="Genomic_DNA"/>
</dbReference>
<feature type="region of interest" description="Disordered" evidence="1">
    <location>
        <begin position="1"/>
        <end position="82"/>
    </location>
</feature>
<evidence type="ECO:0000313" key="3">
    <source>
        <dbReference type="EMBL" id="KNC21710.1"/>
    </source>
</evidence>
<comment type="caution">
    <text evidence="3">The sequence shown here is derived from an EMBL/GenBank/DDBJ whole genome shotgun (WGS) entry which is preliminary data.</text>
</comment>
<keyword evidence="4" id="KW-1185">Reference proteome</keyword>
<dbReference type="CDD" id="cd22110">
    <property type="entry name" value="F-box_FBXO42"/>
    <property type="match status" value="1"/>
</dbReference>
<organism evidence="3 4">
    <name type="scientific">Lucilia cuprina</name>
    <name type="common">Green bottle fly</name>
    <name type="synonym">Australian sheep blowfly</name>
    <dbReference type="NCBI Taxonomy" id="7375"/>
    <lineage>
        <taxon>Eukaryota</taxon>
        <taxon>Metazoa</taxon>
        <taxon>Ecdysozoa</taxon>
        <taxon>Arthropoda</taxon>
        <taxon>Hexapoda</taxon>
        <taxon>Insecta</taxon>
        <taxon>Pterygota</taxon>
        <taxon>Neoptera</taxon>
        <taxon>Endopterygota</taxon>
        <taxon>Diptera</taxon>
        <taxon>Brachycera</taxon>
        <taxon>Muscomorpha</taxon>
        <taxon>Oestroidea</taxon>
        <taxon>Calliphoridae</taxon>
        <taxon>Luciliinae</taxon>
        <taxon>Lucilia</taxon>
    </lineage>
</organism>
<gene>
    <name evidence="3" type="ORF">FF38_09339</name>
</gene>
<dbReference type="PROSITE" id="PS50181">
    <property type="entry name" value="FBOX"/>
    <property type="match status" value="1"/>
</dbReference>
<reference evidence="3 4" key="1">
    <citation type="journal article" date="2015" name="Nat. Commun.">
        <title>Lucilia cuprina genome unlocks parasitic fly biology to underpin future interventions.</title>
        <authorList>
            <person name="Anstead C.A."/>
            <person name="Korhonen P.K."/>
            <person name="Young N.D."/>
            <person name="Hall R.S."/>
            <person name="Jex A.R."/>
            <person name="Murali S.C."/>
            <person name="Hughes D.S."/>
            <person name="Lee S.F."/>
            <person name="Perry T."/>
            <person name="Stroehlein A.J."/>
            <person name="Ansell B.R."/>
            <person name="Breugelmans B."/>
            <person name="Hofmann A."/>
            <person name="Qu J."/>
            <person name="Dugan S."/>
            <person name="Lee S.L."/>
            <person name="Chao H."/>
            <person name="Dinh H."/>
            <person name="Han Y."/>
            <person name="Doddapaneni H.V."/>
            <person name="Worley K.C."/>
            <person name="Muzny D.M."/>
            <person name="Ioannidis P."/>
            <person name="Waterhouse R.M."/>
            <person name="Zdobnov E.M."/>
            <person name="James P.J."/>
            <person name="Bagnall N.H."/>
            <person name="Kotze A.C."/>
            <person name="Gibbs R.A."/>
            <person name="Richards S."/>
            <person name="Batterham P."/>
            <person name="Gasser R.B."/>
        </authorList>
    </citation>
    <scope>NUCLEOTIDE SEQUENCE [LARGE SCALE GENOMIC DNA]</scope>
    <source>
        <strain evidence="3 4">LS</strain>
        <tissue evidence="3">Full body</tissue>
    </source>
</reference>
<feature type="compositionally biased region" description="Polar residues" evidence="1">
    <location>
        <begin position="12"/>
        <end position="30"/>
    </location>
</feature>
<name>A0A0L0BNP7_LUCCU</name>
<dbReference type="OrthoDB" id="9973021at2759"/>
<protein>
    <recommendedName>
        <fullName evidence="2">F-box domain-containing protein</fullName>
    </recommendedName>
</protein>
<feature type="compositionally biased region" description="Low complexity" evidence="1">
    <location>
        <begin position="31"/>
        <end position="44"/>
    </location>
</feature>
<evidence type="ECO:0000259" key="2">
    <source>
        <dbReference type="PROSITE" id="PS50181"/>
    </source>
</evidence>
<dbReference type="AlphaFoldDB" id="A0A0L0BNP7"/>
<dbReference type="Proteomes" id="UP000037069">
    <property type="component" value="Unassembled WGS sequence"/>
</dbReference>
<dbReference type="Pfam" id="PF12937">
    <property type="entry name" value="F-box-like"/>
    <property type="match status" value="1"/>
</dbReference>
<dbReference type="SUPFAM" id="SSF81383">
    <property type="entry name" value="F-box domain"/>
    <property type="match status" value="1"/>
</dbReference>
<feature type="domain" description="F-box" evidence="2">
    <location>
        <begin position="82"/>
        <end position="129"/>
    </location>
</feature>